<reference evidence="1 2" key="1">
    <citation type="submission" date="2017-02" db="EMBL/GenBank/DDBJ databases">
        <title>Whole genome sequencing of Helicobacter bilis strain AAQJH.</title>
        <authorList>
            <person name="Conlan S."/>
            <person name="Thomas P.J."/>
            <person name="Mullikin J."/>
            <person name="Palmore T.N."/>
            <person name="Frank K.M."/>
            <person name="Segre J.A."/>
        </authorList>
    </citation>
    <scope>NUCLEOTIDE SEQUENCE [LARGE SCALE GENOMIC DNA]</scope>
    <source>
        <strain evidence="1 2">AAQJH</strain>
    </source>
</reference>
<dbReference type="InterPro" id="IPR029058">
    <property type="entry name" value="AB_hydrolase_fold"/>
</dbReference>
<dbReference type="RefSeq" id="WP_077389711.1">
    <property type="nucleotide sequence ID" value="NZ_CP019645.1"/>
</dbReference>
<proteinExistence type="predicted"/>
<organism evidence="1 2">
    <name type="scientific">Helicobacter bilis</name>
    <dbReference type="NCBI Taxonomy" id="37372"/>
    <lineage>
        <taxon>Bacteria</taxon>
        <taxon>Pseudomonadati</taxon>
        <taxon>Campylobacterota</taxon>
        <taxon>Epsilonproteobacteria</taxon>
        <taxon>Campylobacterales</taxon>
        <taxon>Helicobacteraceae</taxon>
        <taxon>Helicobacter</taxon>
    </lineage>
</organism>
<accession>A0A1Q2LKB5</accession>
<dbReference type="Pfam" id="PF04301">
    <property type="entry name" value="BioG"/>
    <property type="match status" value="1"/>
</dbReference>
<dbReference type="AlphaFoldDB" id="A0A1Q2LKB5"/>
<dbReference type="Proteomes" id="UP000188298">
    <property type="component" value="Chromosome"/>
</dbReference>
<evidence type="ECO:0008006" key="3">
    <source>
        <dbReference type="Google" id="ProtNLM"/>
    </source>
</evidence>
<dbReference type="EMBL" id="CP019645">
    <property type="protein sequence ID" value="AQQ60482.1"/>
    <property type="molecule type" value="Genomic_DNA"/>
</dbReference>
<gene>
    <name evidence="1" type="ORF">XJ32_10745</name>
</gene>
<dbReference type="SUPFAM" id="SSF53474">
    <property type="entry name" value="alpha/beta-Hydrolases"/>
    <property type="match status" value="1"/>
</dbReference>
<name>A0A1Q2LKB5_9HELI</name>
<dbReference type="KEGG" id="hbl:XJ32_10745"/>
<evidence type="ECO:0000313" key="2">
    <source>
        <dbReference type="Proteomes" id="UP000188298"/>
    </source>
</evidence>
<dbReference type="InterPro" id="IPR007398">
    <property type="entry name" value="BioG"/>
</dbReference>
<evidence type="ECO:0000313" key="1">
    <source>
        <dbReference type="EMBL" id="AQQ60482.1"/>
    </source>
</evidence>
<protein>
    <recommendedName>
        <fullName evidence="3">DUF452 family protein</fullName>
    </recommendedName>
</protein>
<sequence length="214" mass="24684">MQTYWLHKNTDSKILILFFAGFASHYTHYTHLDSKANVLLLHDYTDFTFDINLELEKYDSIYLVAYSMGVSIAARLPLSHIPLSRKIALSGTESGIDKLKGINPAIFRHTIKNLNIDDFKRAIFGENLDMAKDFHFASISHLKDELQCIYDFCMTTPHTPLTWDRIYIAKNDTLFLPQTCHKAFENSKSAICELASWHYPFFAFDTWEGLCAIN</sequence>